<proteinExistence type="predicted"/>
<dbReference type="OrthoDB" id="412109at2759"/>
<dbReference type="InParanoid" id="A0A409WKG7"/>
<protein>
    <submittedName>
        <fullName evidence="1">Uncharacterized protein</fullName>
    </submittedName>
</protein>
<organism evidence="1 2">
    <name type="scientific">Psilocybe cyanescens</name>
    <dbReference type="NCBI Taxonomy" id="93625"/>
    <lineage>
        <taxon>Eukaryota</taxon>
        <taxon>Fungi</taxon>
        <taxon>Dikarya</taxon>
        <taxon>Basidiomycota</taxon>
        <taxon>Agaricomycotina</taxon>
        <taxon>Agaricomycetes</taxon>
        <taxon>Agaricomycetidae</taxon>
        <taxon>Agaricales</taxon>
        <taxon>Agaricineae</taxon>
        <taxon>Strophariaceae</taxon>
        <taxon>Psilocybe</taxon>
    </lineage>
</organism>
<gene>
    <name evidence="1" type="ORF">CVT25_002334</name>
</gene>
<name>A0A409WKG7_PSICY</name>
<dbReference type="AlphaFoldDB" id="A0A409WKG7"/>
<sequence>MPIIVEEDQDLSWKTLLREQVMHNLDCMIQETNIAYKRKLAECTPATADARYRIELDHRQNLQNLQFMAGEELRAMIEKEERQRQESLQAPWMHPEEVDQSVIEEQIAILSQIRQQSMSRAVVEEYNGADFQQGTSNIFDEKILPDRTHGATNAGGNDDYYTSQLPPMHTQIPQTQTPADNEACLRAEKQAKLQEEFHRRAEAIMQRKQQERWISQQGWAENMSSASSATSASDHDVLPTSDNSFQAAEARKPMSQQDAIDLVMFHEQRWNLLSRLPHLQWSDFPWPVLSLSTPKRKEDLTMEAVVEYVFAPLNVRDRPVVKDRLKELLRRWHPDRFDTKYLALIVDLNDREMVREGAGVVTRILSDLLGKWNEL</sequence>
<dbReference type="Proteomes" id="UP000283269">
    <property type="component" value="Unassembled WGS sequence"/>
</dbReference>
<reference evidence="1 2" key="1">
    <citation type="journal article" date="2018" name="Evol. Lett.">
        <title>Horizontal gene cluster transfer increased hallucinogenic mushroom diversity.</title>
        <authorList>
            <person name="Reynolds H.T."/>
            <person name="Vijayakumar V."/>
            <person name="Gluck-Thaler E."/>
            <person name="Korotkin H.B."/>
            <person name="Matheny P.B."/>
            <person name="Slot J.C."/>
        </authorList>
    </citation>
    <scope>NUCLEOTIDE SEQUENCE [LARGE SCALE GENOMIC DNA]</scope>
    <source>
        <strain evidence="1 2">2631</strain>
    </source>
</reference>
<keyword evidence="2" id="KW-1185">Reference proteome</keyword>
<evidence type="ECO:0000313" key="1">
    <source>
        <dbReference type="EMBL" id="PPQ79025.1"/>
    </source>
</evidence>
<dbReference type="EMBL" id="NHYD01003395">
    <property type="protein sequence ID" value="PPQ79025.1"/>
    <property type="molecule type" value="Genomic_DNA"/>
</dbReference>
<comment type="caution">
    <text evidence="1">The sequence shown here is derived from an EMBL/GenBank/DDBJ whole genome shotgun (WGS) entry which is preliminary data.</text>
</comment>
<evidence type="ECO:0000313" key="2">
    <source>
        <dbReference type="Proteomes" id="UP000283269"/>
    </source>
</evidence>
<accession>A0A409WKG7</accession>